<dbReference type="AlphaFoldDB" id="A0A0C7R5E1"/>
<dbReference type="Proteomes" id="UP000049127">
    <property type="component" value="Unassembled WGS sequence"/>
</dbReference>
<dbReference type="InterPro" id="IPR003709">
    <property type="entry name" value="VanY-like_core_dom"/>
</dbReference>
<accession>A0A0C7R5E1</accession>
<dbReference type="GO" id="GO:0009002">
    <property type="term" value="F:serine-type D-Ala-D-Ala carboxypeptidase activity"/>
    <property type="evidence" value="ECO:0007669"/>
    <property type="project" value="UniProtKB-EC"/>
</dbReference>
<reference evidence="2 3" key="1">
    <citation type="submission" date="2015-01" db="EMBL/GenBank/DDBJ databases">
        <authorList>
            <person name="Aslett A.Martin."/>
            <person name="De Silva Nishadi"/>
        </authorList>
    </citation>
    <scope>NUCLEOTIDE SEQUENCE [LARGE SCALE GENOMIC DNA]</scope>
    <source>
        <strain evidence="2 3">R28058</strain>
    </source>
</reference>
<dbReference type="GO" id="GO:0006508">
    <property type="term" value="P:proteolysis"/>
    <property type="evidence" value="ECO:0007669"/>
    <property type="project" value="InterPro"/>
</dbReference>
<dbReference type="OrthoDB" id="9792074at2"/>
<dbReference type="PANTHER" id="PTHR34385:SF1">
    <property type="entry name" value="PEPTIDOGLYCAN L-ALANYL-D-GLUTAMATE ENDOPEPTIDASE CWLK"/>
    <property type="match status" value="1"/>
</dbReference>
<dbReference type="EMBL" id="CEKZ01000003">
    <property type="protein sequence ID" value="CEQ04478.1"/>
    <property type="molecule type" value="Genomic_DNA"/>
</dbReference>
<name>A0A0C7R5E1_PARSO</name>
<dbReference type="InterPro" id="IPR052179">
    <property type="entry name" value="DD-CPase-like"/>
</dbReference>
<dbReference type="CDD" id="cd14852">
    <property type="entry name" value="LD-carboxypeptidase"/>
    <property type="match status" value="1"/>
</dbReference>
<dbReference type="RefSeq" id="WP_055342417.1">
    <property type="nucleotide sequence ID" value="NZ_CDNI01000003.1"/>
</dbReference>
<dbReference type="InterPro" id="IPR058193">
    <property type="entry name" value="VanY/YodJ_core_dom"/>
</dbReference>
<sequence length="234" mass="26990">MKIKIIIVAGILALVAFFISLKDSNLEYNIMCNFTEKSNKSNEKINDKNIDSDLILVNKDNPLTSNYKPKNLTKLNIPFVEDSIEEEKYMKAVGAKAIKQLFGQAKKEGVEFLGTSAYRSYQTQEETYLNRVNSVGEEEANKYVAKPGKSEHQTGLAIDVTNKDRWFVKSTKEAKWLEENAYKFGFILRYPEDKTDITGVAYEPWHIRYVGKKVAKEIYEKKIAFEEYIKIKNK</sequence>
<feature type="domain" description="D-alanyl-D-alanine carboxypeptidase-like core" evidence="1">
    <location>
        <begin position="89"/>
        <end position="212"/>
    </location>
</feature>
<dbReference type="EC" id="3.4.16.4" evidence="2"/>
<organism evidence="2 3">
    <name type="scientific">Paraclostridium sordellii</name>
    <name type="common">Clostridium sordellii</name>
    <dbReference type="NCBI Taxonomy" id="1505"/>
    <lineage>
        <taxon>Bacteria</taxon>
        <taxon>Bacillati</taxon>
        <taxon>Bacillota</taxon>
        <taxon>Clostridia</taxon>
        <taxon>Peptostreptococcales</taxon>
        <taxon>Peptostreptococcaceae</taxon>
        <taxon>Paraclostridium</taxon>
    </lineage>
</organism>
<protein>
    <submittedName>
        <fullName evidence="2">D-alanyl-D-alanine carboxypeptidase</fullName>
        <ecNumber evidence="2">3.4.16.4</ecNumber>
    </submittedName>
</protein>
<dbReference type="SUPFAM" id="SSF55166">
    <property type="entry name" value="Hedgehog/DD-peptidase"/>
    <property type="match status" value="1"/>
</dbReference>
<keyword evidence="2" id="KW-0121">Carboxypeptidase</keyword>
<dbReference type="InterPro" id="IPR009045">
    <property type="entry name" value="Zn_M74/Hedgehog-like"/>
</dbReference>
<dbReference type="Gene3D" id="3.30.1380.10">
    <property type="match status" value="1"/>
</dbReference>
<proteinExistence type="predicted"/>
<dbReference type="PANTHER" id="PTHR34385">
    <property type="entry name" value="D-ALANYL-D-ALANINE CARBOXYPEPTIDASE"/>
    <property type="match status" value="1"/>
</dbReference>
<evidence type="ECO:0000313" key="3">
    <source>
        <dbReference type="Proteomes" id="UP000049127"/>
    </source>
</evidence>
<keyword evidence="2" id="KW-0645">Protease</keyword>
<evidence type="ECO:0000313" key="2">
    <source>
        <dbReference type="EMBL" id="CEQ04478.1"/>
    </source>
</evidence>
<evidence type="ECO:0000259" key="1">
    <source>
        <dbReference type="Pfam" id="PF02557"/>
    </source>
</evidence>
<keyword evidence="2" id="KW-0378">Hydrolase</keyword>
<gene>
    <name evidence="2" type="ORF">R28058_22111</name>
</gene>
<dbReference type="Pfam" id="PF02557">
    <property type="entry name" value="VanY"/>
    <property type="match status" value="1"/>
</dbReference>